<name>A0AA48GUQ9_9BACT</name>
<evidence type="ECO:0000256" key="3">
    <source>
        <dbReference type="ARBA" id="ARBA00023235"/>
    </source>
</evidence>
<dbReference type="EMBL" id="AP027081">
    <property type="protein sequence ID" value="BDU76604.1"/>
    <property type="molecule type" value="Genomic_DNA"/>
</dbReference>
<dbReference type="PANTHER" id="PTHR45625">
    <property type="entry name" value="PEPTIDYL-PROLYL CIS-TRANS ISOMERASE-RELATED"/>
    <property type="match status" value="1"/>
</dbReference>
<dbReference type="RefSeq" id="WP_316411463.1">
    <property type="nucleotide sequence ID" value="NZ_AP027081.1"/>
</dbReference>
<dbReference type="KEGG" id="msea:METESE_15620"/>
<feature type="domain" description="PPIase cyclophilin-type" evidence="5">
    <location>
        <begin position="443"/>
        <end position="563"/>
    </location>
</feature>
<dbReference type="InterPro" id="IPR002130">
    <property type="entry name" value="Cyclophilin-type_PPIase_dom"/>
</dbReference>
<dbReference type="InterPro" id="IPR029000">
    <property type="entry name" value="Cyclophilin-like_dom_sf"/>
</dbReference>
<accession>A0AA48GUQ9</accession>
<protein>
    <recommendedName>
        <fullName evidence="1">peptidylprolyl isomerase</fullName>
        <ecNumber evidence="1">5.2.1.8</ecNumber>
    </recommendedName>
</protein>
<feature type="chain" id="PRO_5041255669" description="peptidylprolyl isomerase" evidence="4">
    <location>
        <begin position="27"/>
        <end position="581"/>
    </location>
</feature>
<organism evidence="6 7">
    <name type="scientific">Mesoterricola sediminis</name>
    <dbReference type="NCBI Taxonomy" id="2927980"/>
    <lineage>
        <taxon>Bacteria</taxon>
        <taxon>Pseudomonadati</taxon>
        <taxon>Acidobacteriota</taxon>
        <taxon>Holophagae</taxon>
        <taxon>Holophagales</taxon>
        <taxon>Holophagaceae</taxon>
        <taxon>Mesoterricola</taxon>
    </lineage>
</organism>
<dbReference type="PRINTS" id="PR00153">
    <property type="entry name" value="CSAPPISMRASE"/>
</dbReference>
<keyword evidence="4" id="KW-0732">Signal</keyword>
<dbReference type="EC" id="5.2.1.8" evidence="1"/>
<gene>
    <name evidence="6" type="ORF">METESE_15620</name>
</gene>
<evidence type="ECO:0000313" key="6">
    <source>
        <dbReference type="EMBL" id="BDU76604.1"/>
    </source>
</evidence>
<evidence type="ECO:0000256" key="4">
    <source>
        <dbReference type="SAM" id="SignalP"/>
    </source>
</evidence>
<dbReference type="Pfam" id="PF00160">
    <property type="entry name" value="Pro_isomerase"/>
    <property type="match status" value="1"/>
</dbReference>
<dbReference type="PANTHER" id="PTHR45625:SF4">
    <property type="entry name" value="PEPTIDYLPROLYL ISOMERASE DOMAIN AND WD REPEAT-CONTAINING PROTEIN 1"/>
    <property type="match status" value="1"/>
</dbReference>
<dbReference type="Proteomes" id="UP001228113">
    <property type="component" value="Chromosome"/>
</dbReference>
<dbReference type="InterPro" id="IPR044666">
    <property type="entry name" value="Cyclophilin_A-like"/>
</dbReference>
<dbReference type="Gene3D" id="2.40.100.10">
    <property type="entry name" value="Cyclophilin-like"/>
    <property type="match status" value="1"/>
</dbReference>
<dbReference type="AlphaFoldDB" id="A0AA48GUQ9"/>
<keyword evidence="3" id="KW-0413">Isomerase</keyword>
<sequence length="581" mass="62873">MHLSRSFCQKSALAAALALQAAAQQASFTAADAVRAEWNRKPPAVAADKLPDADRARLERALKRIGAPGAPALLPPWLDHPEAADWEVRARTARTPEDRFTALHVLNRLKSRHALEALERLEPGEAATWPAALHLEGQVAAARINGCVPGPGCAAFLEALRKAGKTDPVRAEAARIRLVLAGLEKGDPRMPDPNSLWYLDAWNRGPWEARAQVHTALLKGALARPFSPGPAQRLIEGLPLQASAEFAPLELQALGSDFLLVKLAVLERLSKLPTVAPEVLAQVKDLAFRTYAGPLCGPCLGVLRRHAPAEADRYGKFLLGVDDPLGLAAAIDDMPAPPADLEPLVRRLWTLANYDAVQVFLPALARWKVPEERRLALLKRFLDHPCWTARLDAWNLLARVAPATPWPAAPKPTFTEELIRDEAVRLASLGRPVRLALTFEGGARVTLRLDPTVAPINVANLVFLARKGFYDGLPVPRVVPDFVVQMGSPTGTMDGGPGYTVRCEDSLVPFGPGSVGMALSGKDTGGSQFFITTNATPHLTGRYTRLGEVEDLAAALRVLDQLDLGTRIESLKVIDAREEGR</sequence>
<evidence type="ECO:0000259" key="5">
    <source>
        <dbReference type="PROSITE" id="PS50072"/>
    </source>
</evidence>
<feature type="signal peptide" evidence="4">
    <location>
        <begin position="1"/>
        <end position="26"/>
    </location>
</feature>
<keyword evidence="2" id="KW-0697">Rotamase</keyword>
<dbReference type="GO" id="GO:0003755">
    <property type="term" value="F:peptidyl-prolyl cis-trans isomerase activity"/>
    <property type="evidence" value="ECO:0007669"/>
    <property type="project" value="UniProtKB-KW"/>
</dbReference>
<dbReference type="PROSITE" id="PS50072">
    <property type="entry name" value="CSA_PPIASE_2"/>
    <property type="match status" value="1"/>
</dbReference>
<evidence type="ECO:0000313" key="7">
    <source>
        <dbReference type="Proteomes" id="UP001228113"/>
    </source>
</evidence>
<evidence type="ECO:0000256" key="1">
    <source>
        <dbReference type="ARBA" id="ARBA00013194"/>
    </source>
</evidence>
<proteinExistence type="predicted"/>
<reference evidence="6" key="1">
    <citation type="journal article" date="2023" name="Int. J. Syst. Evol. Microbiol.">
        <title>Mesoterricola silvestris gen. nov., sp. nov., Mesoterricola sediminis sp. nov., Geothrix oryzae sp. nov., Geothrix edaphica sp. nov., Geothrix rubra sp. nov., and Geothrix limicola sp. nov., six novel members of Acidobacteriota isolated from soils.</title>
        <authorList>
            <person name="Itoh H."/>
            <person name="Sugisawa Y."/>
            <person name="Mise K."/>
            <person name="Xu Z."/>
            <person name="Kuniyasu M."/>
            <person name="Ushijima N."/>
            <person name="Kawano K."/>
            <person name="Kobayashi E."/>
            <person name="Shiratori Y."/>
            <person name="Masuda Y."/>
            <person name="Senoo K."/>
        </authorList>
    </citation>
    <scope>NUCLEOTIDE SEQUENCE</scope>
    <source>
        <strain evidence="6">W786</strain>
    </source>
</reference>
<dbReference type="SUPFAM" id="SSF50891">
    <property type="entry name" value="Cyclophilin-like"/>
    <property type="match status" value="1"/>
</dbReference>
<keyword evidence="7" id="KW-1185">Reference proteome</keyword>
<evidence type="ECO:0000256" key="2">
    <source>
        <dbReference type="ARBA" id="ARBA00023110"/>
    </source>
</evidence>
<dbReference type="CDD" id="cd00317">
    <property type="entry name" value="cyclophilin"/>
    <property type="match status" value="1"/>
</dbReference>